<keyword evidence="3" id="KW-1185">Reference proteome</keyword>
<reference evidence="2 3" key="1">
    <citation type="submission" date="2019-11" db="EMBL/GenBank/DDBJ databases">
        <title>Whole genome sequence of Oryza granulata.</title>
        <authorList>
            <person name="Li W."/>
        </authorList>
    </citation>
    <scope>NUCLEOTIDE SEQUENCE [LARGE SCALE GENOMIC DNA]</scope>
    <source>
        <strain evidence="3">cv. Menghai</strain>
        <tissue evidence="2">Leaf</tissue>
    </source>
</reference>
<evidence type="ECO:0008006" key="4">
    <source>
        <dbReference type="Google" id="ProtNLM"/>
    </source>
</evidence>
<proteinExistence type="predicted"/>
<evidence type="ECO:0000313" key="3">
    <source>
        <dbReference type="Proteomes" id="UP000479710"/>
    </source>
</evidence>
<evidence type="ECO:0000256" key="1">
    <source>
        <dbReference type="SAM" id="SignalP"/>
    </source>
</evidence>
<dbReference type="AlphaFoldDB" id="A0A6G1DTR7"/>
<evidence type="ECO:0000313" key="2">
    <source>
        <dbReference type="EMBL" id="KAF0915920.1"/>
    </source>
</evidence>
<gene>
    <name evidence="2" type="ORF">E2562_000563</name>
</gene>
<name>A0A6G1DTR7_9ORYZ</name>
<feature type="signal peptide" evidence="1">
    <location>
        <begin position="1"/>
        <end position="27"/>
    </location>
</feature>
<keyword evidence="1" id="KW-0732">Signal</keyword>
<feature type="chain" id="PRO_5026207247" description="Secreted protein" evidence="1">
    <location>
        <begin position="28"/>
        <end position="102"/>
    </location>
</feature>
<organism evidence="2 3">
    <name type="scientific">Oryza meyeriana var. granulata</name>
    <dbReference type="NCBI Taxonomy" id="110450"/>
    <lineage>
        <taxon>Eukaryota</taxon>
        <taxon>Viridiplantae</taxon>
        <taxon>Streptophyta</taxon>
        <taxon>Embryophyta</taxon>
        <taxon>Tracheophyta</taxon>
        <taxon>Spermatophyta</taxon>
        <taxon>Magnoliopsida</taxon>
        <taxon>Liliopsida</taxon>
        <taxon>Poales</taxon>
        <taxon>Poaceae</taxon>
        <taxon>BOP clade</taxon>
        <taxon>Oryzoideae</taxon>
        <taxon>Oryzeae</taxon>
        <taxon>Oryzinae</taxon>
        <taxon>Oryza</taxon>
        <taxon>Oryza meyeriana</taxon>
    </lineage>
</organism>
<dbReference type="Proteomes" id="UP000479710">
    <property type="component" value="Unassembled WGS sequence"/>
</dbReference>
<dbReference type="EMBL" id="SPHZ02000005">
    <property type="protein sequence ID" value="KAF0915920.1"/>
    <property type="molecule type" value="Genomic_DNA"/>
</dbReference>
<accession>A0A6G1DTR7</accession>
<sequence length="102" mass="11117">MPHRCQAILLRCHLFLTTLAQIQGGKGWDGGRWVCRTPPITVLHISACSRLGCHRHRRGGAAIIGEEAPLPAHGGLEEAAMCRCWCSDGRRPAAARLLKLSI</sequence>
<protein>
    <recommendedName>
        <fullName evidence="4">Secreted protein</fullName>
    </recommendedName>
</protein>
<comment type="caution">
    <text evidence="2">The sequence shown here is derived from an EMBL/GenBank/DDBJ whole genome shotgun (WGS) entry which is preliminary data.</text>
</comment>